<protein>
    <submittedName>
        <fullName evidence="1">Uncharacterized protein</fullName>
    </submittedName>
</protein>
<organism evidence="1 2">
    <name type="scientific">Crocosphaera chwakensis CCY0110</name>
    <dbReference type="NCBI Taxonomy" id="391612"/>
    <lineage>
        <taxon>Bacteria</taxon>
        <taxon>Bacillati</taxon>
        <taxon>Cyanobacteriota</taxon>
        <taxon>Cyanophyceae</taxon>
        <taxon>Oscillatoriophycideae</taxon>
        <taxon>Chroococcales</taxon>
        <taxon>Aphanothecaceae</taxon>
        <taxon>Crocosphaera</taxon>
        <taxon>Crocosphaera chwakensis</taxon>
    </lineage>
</organism>
<accession>A3II75</accession>
<comment type="caution">
    <text evidence="1">The sequence shown here is derived from an EMBL/GenBank/DDBJ whole genome shotgun (WGS) entry which is preliminary data.</text>
</comment>
<evidence type="ECO:0000313" key="2">
    <source>
        <dbReference type="Proteomes" id="UP000003781"/>
    </source>
</evidence>
<reference evidence="1 2" key="1">
    <citation type="submission" date="2007-03" db="EMBL/GenBank/DDBJ databases">
        <authorList>
            <person name="Stal L."/>
            <person name="Ferriera S."/>
            <person name="Johnson J."/>
            <person name="Kravitz S."/>
            <person name="Beeson K."/>
            <person name="Sutton G."/>
            <person name="Rogers Y.-H."/>
            <person name="Friedman R."/>
            <person name="Frazier M."/>
            <person name="Venter J.C."/>
        </authorList>
    </citation>
    <scope>NUCLEOTIDE SEQUENCE [LARGE SCALE GENOMIC DNA]</scope>
    <source>
        <strain evidence="1 2">CCY0110</strain>
    </source>
</reference>
<evidence type="ECO:0000313" key="1">
    <source>
        <dbReference type="EMBL" id="EAZ93507.1"/>
    </source>
</evidence>
<dbReference type="AlphaFoldDB" id="A3II75"/>
<name>A3II75_9CHRO</name>
<keyword evidence="2" id="KW-1185">Reference proteome</keyword>
<dbReference type="Proteomes" id="UP000003781">
    <property type="component" value="Unassembled WGS sequence"/>
</dbReference>
<sequence length="26" mass="3149">MIRQKCWSYEKIIIYVLSFVSINLNS</sequence>
<dbReference type="EMBL" id="AAXW01000002">
    <property type="protein sequence ID" value="EAZ93507.1"/>
    <property type="molecule type" value="Genomic_DNA"/>
</dbReference>
<gene>
    <name evidence="1" type="ORF">CY0110_16967</name>
</gene>
<proteinExistence type="predicted"/>